<accession>A0A0N7FXQ9</accession>
<evidence type="ECO:0000256" key="14">
    <source>
        <dbReference type="SAM" id="Phobius"/>
    </source>
</evidence>
<evidence type="ECO:0000256" key="13">
    <source>
        <dbReference type="RuleBase" id="RU004424"/>
    </source>
</evidence>
<keyword evidence="7 13" id="KW-0297">G-protein coupled receptor</keyword>
<evidence type="ECO:0000256" key="4">
    <source>
        <dbReference type="ARBA" id="ARBA00022606"/>
    </source>
</evidence>
<name>A0A0N7FXQ9_NANGA</name>
<organism evidence="15">
    <name type="scientific">Nannospalax galili</name>
    <name type="common">Northern Israeli blind subterranean mole rat</name>
    <name type="synonym">Spalax galili</name>
    <dbReference type="NCBI Taxonomy" id="1026970"/>
    <lineage>
        <taxon>Eukaryota</taxon>
        <taxon>Metazoa</taxon>
        <taxon>Chordata</taxon>
        <taxon>Craniata</taxon>
        <taxon>Vertebrata</taxon>
        <taxon>Euteleostomi</taxon>
        <taxon>Mammalia</taxon>
        <taxon>Eutheria</taxon>
        <taxon>Euarchontoglires</taxon>
        <taxon>Glires</taxon>
        <taxon>Rodentia</taxon>
        <taxon>Myomorpha</taxon>
        <taxon>Muroidea</taxon>
        <taxon>Spalacidae</taxon>
        <taxon>Spalacinae</taxon>
        <taxon>Nannospalax</taxon>
    </lineage>
</organism>
<evidence type="ECO:0000256" key="6">
    <source>
        <dbReference type="ARBA" id="ARBA00022989"/>
    </source>
</evidence>
<keyword evidence="5 13" id="KW-0812">Transmembrane</keyword>
<keyword evidence="4 13" id="KW-0716">Sensory transduction</keyword>
<evidence type="ECO:0000313" key="15">
    <source>
        <dbReference type="EMBL" id="ALG93447.1"/>
    </source>
</evidence>
<evidence type="ECO:0000256" key="9">
    <source>
        <dbReference type="ARBA" id="ARBA00023170"/>
    </source>
</evidence>
<feature type="transmembrane region" description="Helical" evidence="14">
    <location>
        <begin position="172"/>
        <end position="200"/>
    </location>
</feature>
<reference evidence="15" key="1">
    <citation type="journal article" date="2015" name="Proc. Natl. Acad. Sci. U.S.A.">
        <title>Sympatric speciation revealed by genome-wide divergence in the blind mole rat Spalax.</title>
        <authorList>
            <person name="Li K."/>
            <person name="Hong W."/>
            <person name="Jiao H."/>
            <person name="Wang G.D."/>
            <person name="Rodriguez K.A."/>
            <person name="Buffenstein R."/>
            <person name="Zhao Y."/>
            <person name="Nevo E."/>
            <person name="Zhao H."/>
        </authorList>
    </citation>
    <scope>NUCLEOTIDE SEQUENCE</scope>
    <source>
        <strain evidence="15">B5-2</strain>
        <tissue evidence="15">Muscle</tissue>
    </source>
</reference>
<sequence length="308" mass="35269">MLSAAESILLCVVTTESVLGVLGNGFIGLVNCIDWIRSKKFSKINFILTGLVISRIFLIWILICKAYVKTLSSQALDYGNLVEFMNYIWVIVNHMNIWFATSLSIFYFFKIANFSNYIFLWLKRKIDVIFILLIGCLFASWLIAVSQIAKIINNAKAQYRNTSWQVQLWKSVFFINHASVNIGAILFFTVALITCFLLIISLWRHKRRMESAFSGLRDLNSEAHVKAIKVLISFLILLVLYFTGISLDTFYAFMPASKLLFLSGLTTASLYPCCHSFVLILADRKLKQVSLRILQQLKCHEEEDLRAV</sequence>
<dbReference type="PANTHER" id="PTHR11394">
    <property type="entry name" value="TASTE RECEPTOR TYPE 2"/>
    <property type="match status" value="1"/>
</dbReference>
<keyword evidence="3 13" id="KW-0919">Taste</keyword>
<dbReference type="CDD" id="cd15021">
    <property type="entry name" value="7tm_TAS2R10"/>
    <property type="match status" value="1"/>
</dbReference>
<evidence type="ECO:0000256" key="11">
    <source>
        <dbReference type="ARBA" id="ARBA00023224"/>
    </source>
</evidence>
<feature type="transmembrane region" description="Helical" evidence="14">
    <location>
        <begin position="259"/>
        <end position="282"/>
    </location>
</feature>
<dbReference type="GO" id="GO:0033038">
    <property type="term" value="F:bitter taste receptor activity"/>
    <property type="evidence" value="ECO:0007669"/>
    <property type="project" value="InterPro"/>
</dbReference>
<evidence type="ECO:0000256" key="1">
    <source>
        <dbReference type="ARBA" id="ARBA00004141"/>
    </source>
</evidence>
<dbReference type="SUPFAM" id="SSF81321">
    <property type="entry name" value="Family A G protein-coupled receptor-like"/>
    <property type="match status" value="1"/>
</dbReference>
<dbReference type="EMBL" id="KT011564">
    <property type="protein sequence ID" value="ALG93447.1"/>
    <property type="molecule type" value="Genomic_DNA"/>
</dbReference>
<proteinExistence type="inferred from homology"/>
<dbReference type="AlphaFoldDB" id="A0A0N7FXQ9"/>
<dbReference type="FunFam" id="1.20.1070.10:FF:000042">
    <property type="entry name" value="Taste receptor type 2 member 7"/>
    <property type="match status" value="1"/>
</dbReference>
<feature type="transmembrane region" description="Helical" evidence="14">
    <location>
        <begin position="129"/>
        <end position="152"/>
    </location>
</feature>
<evidence type="ECO:0000256" key="10">
    <source>
        <dbReference type="ARBA" id="ARBA00023180"/>
    </source>
</evidence>
<protein>
    <recommendedName>
        <fullName evidence="13">Taste receptor type 2</fullName>
    </recommendedName>
</protein>
<keyword evidence="8 13" id="KW-0472">Membrane</keyword>
<feature type="transmembrane region" description="Helical" evidence="14">
    <location>
        <begin position="230"/>
        <end position="253"/>
    </location>
</feature>
<dbReference type="InterPro" id="IPR007960">
    <property type="entry name" value="TAS2R"/>
</dbReference>
<keyword evidence="10" id="KW-0325">Glycoprotein</keyword>
<feature type="transmembrane region" description="Helical" evidence="14">
    <location>
        <begin position="46"/>
        <end position="68"/>
    </location>
</feature>
<evidence type="ECO:0000256" key="5">
    <source>
        <dbReference type="ARBA" id="ARBA00022692"/>
    </source>
</evidence>
<evidence type="ECO:0000256" key="8">
    <source>
        <dbReference type="ARBA" id="ARBA00023136"/>
    </source>
</evidence>
<dbReference type="GO" id="GO:0004930">
    <property type="term" value="F:G protein-coupled receptor activity"/>
    <property type="evidence" value="ECO:0007669"/>
    <property type="project" value="UniProtKB-KW"/>
</dbReference>
<keyword evidence="6 14" id="KW-1133">Transmembrane helix</keyword>
<evidence type="ECO:0000256" key="2">
    <source>
        <dbReference type="ARBA" id="ARBA00007376"/>
    </source>
</evidence>
<feature type="transmembrane region" description="Helical" evidence="14">
    <location>
        <begin position="88"/>
        <end position="109"/>
    </location>
</feature>
<evidence type="ECO:0000256" key="3">
    <source>
        <dbReference type="ARBA" id="ARBA00022480"/>
    </source>
</evidence>
<evidence type="ECO:0000256" key="12">
    <source>
        <dbReference type="RuleBase" id="RU004423"/>
    </source>
</evidence>
<gene>
    <name evidence="15" type="primary">Tas2r7</name>
</gene>
<keyword evidence="11 13" id="KW-0807">Transducer</keyword>
<comment type="similarity">
    <text evidence="2 12">Belongs to the G-protein coupled receptor T2R family.</text>
</comment>
<evidence type="ECO:0000256" key="7">
    <source>
        <dbReference type="ARBA" id="ARBA00023040"/>
    </source>
</evidence>
<dbReference type="Pfam" id="PF05296">
    <property type="entry name" value="TAS2R"/>
    <property type="match status" value="1"/>
</dbReference>
<dbReference type="Gene3D" id="1.20.1070.10">
    <property type="entry name" value="Rhodopsin 7-helix transmembrane proteins"/>
    <property type="match status" value="1"/>
</dbReference>
<keyword evidence="9 13" id="KW-0675">Receptor</keyword>
<comment type="subcellular location">
    <subcellularLocation>
        <location evidence="1 13">Membrane</location>
        <topology evidence="1 13">Multi-pass membrane protein</topology>
    </subcellularLocation>
</comment>
<dbReference type="GO" id="GO:0016020">
    <property type="term" value="C:membrane"/>
    <property type="evidence" value="ECO:0007669"/>
    <property type="project" value="UniProtKB-SubCell"/>
</dbReference>
<dbReference type="PANTHER" id="PTHR11394:SF63">
    <property type="entry name" value="TASTE RECEPTOR TYPE 2 MEMBER 10"/>
    <property type="match status" value="1"/>
</dbReference>